<gene>
    <name evidence="9" type="ORF">B7463_g5125</name>
</gene>
<dbReference type="InterPro" id="IPR005828">
    <property type="entry name" value="MFS_sugar_transport-like"/>
</dbReference>
<accession>A0A3E2HCU8</accession>
<feature type="transmembrane region" description="Helical" evidence="7">
    <location>
        <begin position="192"/>
        <end position="214"/>
    </location>
</feature>
<feature type="transmembrane region" description="Helical" evidence="7">
    <location>
        <begin position="441"/>
        <end position="459"/>
    </location>
</feature>
<dbReference type="SUPFAM" id="SSF103473">
    <property type="entry name" value="MFS general substrate transporter"/>
    <property type="match status" value="1"/>
</dbReference>
<evidence type="ECO:0000256" key="5">
    <source>
        <dbReference type="ARBA" id="ARBA00022989"/>
    </source>
</evidence>
<dbReference type="InterPro" id="IPR036259">
    <property type="entry name" value="MFS_trans_sf"/>
</dbReference>
<evidence type="ECO:0000256" key="3">
    <source>
        <dbReference type="ARBA" id="ARBA00022448"/>
    </source>
</evidence>
<evidence type="ECO:0000256" key="6">
    <source>
        <dbReference type="ARBA" id="ARBA00023136"/>
    </source>
</evidence>
<dbReference type="PANTHER" id="PTHR48022:SF45">
    <property type="entry name" value="MAJOR FACILITATOR SUPERFAMILY (MFS) PROFILE DOMAIN-CONTAINING PROTEIN-RELATED"/>
    <property type="match status" value="1"/>
</dbReference>
<keyword evidence="10" id="KW-1185">Reference proteome</keyword>
<dbReference type="AlphaFoldDB" id="A0A3E2HCU8"/>
<keyword evidence="5 7" id="KW-1133">Transmembrane helix</keyword>
<evidence type="ECO:0000313" key="10">
    <source>
        <dbReference type="Proteomes" id="UP000258309"/>
    </source>
</evidence>
<organism evidence="9 10">
    <name type="scientific">Scytalidium lignicola</name>
    <name type="common">Hyphomycete</name>
    <dbReference type="NCBI Taxonomy" id="5539"/>
    <lineage>
        <taxon>Eukaryota</taxon>
        <taxon>Fungi</taxon>
        <taxon>Dikarya</taxon>
        <taxon>Ascomycota</taxon>
        <taxon>Pezizomycotina</taxon>
        <taxon>Leotiomycetes</taxon>
        <taxon>Leotiomycetes incertae sedis</taxon>
        <taxon>Scytalidium</taxon>
    </lineage>
</organism>
<feature type="transmembrane region" description="Helical" evidence="7">
    <location>
        <begin position="316"/>
        <end position="336"/>
    </location>
</feature>
<feature type="transmembrane region" description="Helical" evidence="7">
    <location>
        <begin position="348"/>
        <end position="367"/>
    </location>
</feature>
<dbReference type="InterPro" id="IPR050360">
    <property type="entry name" value="MFS_Sugar_Transporters"/>
</dbReference>
<dbReference type="EMBL" id="NCSJ02000080">
    <property type="protein sequence ID" value="RFU31238.1"/>
    <property type="molecule type" value="Genomic_DNA"/>
</dbReference>
<dbReference type="GO" id="GO:0016020">
    <property type="term" value="C:membrane"/>
    <property type="evidence" value="ECO:0007669"/>
    <property type="project" value="UniProtKB-SubCell"/>
</dbReference>
<dbReference type="PANTHER" id="PTHR48022">
    <property type="entry name" value="PLASTIDIC GLUCOSE TRANSPORTER 4"/>
    <property type="match status" value="1"/>
</dbReference>
<comment type="similarity">
    <text evidence="2">Belongs to the major facilitator superfamily. Sugar transporter (TC 2.A.1.1) family.</text>
</comment>
<dbReference type="GO" id="GO:0005351">
    <property type="term" value="F:carbohydrate:proton symporter activity"/>
    <property type="evidence" value="ECO:0007669"/>
    <property type="project" value="TreeGrafter"/>
</dbReference>
<dbReference type="OMA" id="IHINAHV"/>
<proteinExistence type="inferred from homology"/>
<feature type="non-terminal residue" evidence="9">
    <location>
        <position position="465"/>
    </location>
</feature>
<feature type="transmembrane region" description="Helical" evidence="7">
    <location>
        <begin position="379"/>
        <end position="402"/>
    </location>
</feature>
<feature type="domain" description="Major facilitator superfamily (MFS) profile" evidence="8">
    <location>
        <begin position="23"/>
        <end position="465"/>
    </location>
</feature>
<dbReference type="PROSITE" id="PS50850">
    <property type="entry name" value="MFS"/>
    <property type="match status" value="1"/>
</dbReference>
<feature type="transmembrane region" description="Helical" evidence="7">
    <location>
        <begin position="73"/>
        <end position="93"/>
    </location>
</feature>
<dbReference type="PRINTS" id="PR00171">
    <property type="entry name" value="SUGRTRNSPORT"/>
</dbReference>
<sequence length="465" mass="50431">MKTEVMTAKYLGLRGTRLVQFMIATIVAPTYFLLGYNNAVFGGLLTLESFVKTFPRIDTVHTTGSTQAENARIQGTVTALYTVGCMFGALACFKLGDNLGRIRTTAVGCVLQILDSVLLSSSYSLGQLIVGRLVLGLGMGAATATVPVWQSESSPARNRGALVVLQGAFASLGLSISQWIDLGLFFAKGSVSWRFPLAVPILPCLMLLSVILFLPDSPRWLLKKGRIEEAIALMAVLEDLPADSAIVAEDIRKMQISLAETGKGSFRGLLHNGEERLLNRALLAMFSTFSQQMNGIGIIGFYTTTLYEQYIGLDSLVSRILSGVLFLFQLCCNFICVFTIDRIGRRKLMMFGTTGIGLCFIVLAGTVSHAQESKACADVAVVCVFLITLFFAVGAHGINYLYGTEIAPLAYRVPIYALTTGSLWAFNFLVVEVTPVGFTNLGYKFFIVFAAINLVLLTPDMRSLA</sequence>
<keyword evidence="3" id="KW-0813">Transport</keyword>
<evidence type="ECO:0000256" key="1">
    <source>
        <dbReference type="ARBA" id="ARBA00004141"/>
    </source>
</evidence>
<reference evidence="9 10" key="1">
    <citation type="submission" date="2018-05" db="EMBL/GenBank/DDBJ databases">
        <title>Draft genome sequence of Scytalidium lignicola DSM 105466, a ubiquitous saprotrophic fungus.</title>
        <authorList>
            <person name="Buettner E."/>
            <person name="Gebauer A.M."/>
            <person name="Hofrichter M."/>
            <person name="Liers C."/>
            <person name="Kellner H."/>
        </authorList>
    </citation>
    <scope>NUCLEOTIDE SEQUENCE [LARGE SCALE GENOMIC DNA]</scope>
    <source>
        <strain evidence="9 10">DSM 105466</strain>
    </source>
</reference>
<dbReference type="Gene3D" id="1.20.1250.20">
    <property type="entry name" value="MFS general substrate transporter like domains"/>
    <property type="match status" value="1"/>
</dbReference>
<evidence type="ECO:0000259" key="8">
    <source>
        <dbReference type="PROSITE" id="PS50850"/>
    </source>
</evidence>
<keyword evidence="4 7" id="KW-0812">Transmembrane</keyword>
<feature type="transmembrane region" description="Helical" evidence="7">
    <location>
        <begin position="281"/>
        <end position="304"/>
    </location>
</feature>
<evidence type="ECO:0000256" key="2">
    <source>
        <dbReference type="ARBA" id="ARBA00010992"/>
    </source>
</evidence>
<dbReference type="OrthoDB" id="6612291at2759"/>
<comment type="subcellular location">
    <subcellularLocation>
        <location evidence="1">Membrane</location>
        <topology evidence="1">Multi-pass membrane protein</topology>
    </subcellularLocation>
</comment>
<feature type="transmembrane region" description="Helical" evidence="7">
    <location>
        <begin position="21"/>
        <end position="45"/>
    </location>
</feature>
<name>A0A3E2HCU8_SCYLI</name>
<protein>
    <recommendedName>
        <fullName evidence="8">Major facilitator superfamily (MFS) profile domain-containing protein</fullName>
    </recommendedName>
</protein>
<evidence type="ECO:0000256" key="7">
    <source>
        <dbReference type="SAM" id="Phobius"/>
    </source>
</evidence>
<evidence type="ECO:0000256" key="4">
    <source>
        <dbReference type="ARBA" id="ARBA00022692"/>
    </source>
</evidence>
<keyword evidence="6 7" id="KW-0472">Membrane</keyword>
<feature type="non-terminal residue" evidence="9">
    <location>
        <position position="1"/>
    </location>
</feature>
<dbReference type="Pfam" id="PF00083">
    <property type="entry name" value="Sugar_tr"/>
    <property type="match status" value="1"/>
</dbReference>
<dbReference type="InterPro" id="IPR003663">
    <property type="entry name" value="Sugar/inositol_transpt"/>
</dbReference>
<comment type="caution">
    <text evidence="9">The sequence shown here is derived from an EMBL/GenBank/DDBJ whole genome shotgun (WGS) entry which is preliminary data.</text>
</comment>
<dbReference type="InterPro" id="IPR020846">
    <property type="entry name" value="MFS_dom"/>
</dbReference>
<evidence type="ECO:0000313" key="9">
    <source>
        <dbReference type="EMBL" id="RFU31238.1"/>
    </source>
</evidence>
<dbReference type="Proteomes" id="UP000258309">
    <property type="component" value="Unassembled WGS sequence"/>
</dbReference>
<feature type="transmembrane region" description="Helical" evidence="7">
    <location>
        <begin position="409"/>
        <end position="429"/>
    </location>
</feature>
<feature type="transmembrane region" description="Helical" evidence="7">
    <location>
        <begin position="161"/>
        <end position="180"/>
    </location>
</feature>